<dbReference type="InterPro" id="IPR029068">
    <property type="entry name" value="Glyas_Bleomycin-R_OHBP_Dase"/>
</dbReference>
<proteinExistence type="predicted"/>
<dbReference type="Proteomes" id="UP000033035">
    <property type="component" value="Unassembled WGS sequence"/>
</dbReference>
<keyword evidence="1" id="KW-0479">Metal-binding</keyword>
<dbReference type="RefSeq" id="WP_028728023.1">
    <property type="nucleotide sequence ID" value="NZ_AUAE01000025.1"/>
</dbReference>
<dbReference type="Pfam" id="PF00903">
    <property type="entry name" value="Glyoxalase"/>
    <property type="match status" value="1"/>
</dbReference>
<evidence type="ECO:0000259" key="2">
    <source>
        <dbReference type="PROSITE" id="PS51819"/>
    </source>
</evidence>
<evidence type="ECO:0000313" key="3">
    <source>
        <dbReference type="EMBL" id="KKB47479.1"/>
    </source>
</evidence>
<comment type="caution">
    <text evidence="3">The sequence shown here is derived from an EMBL/GenBank/DDBJ whole genome shotgun (WGS) entry which is preliminary data.</text>
</comment>
<dbReference type="SUPFAM" id="SSF54593">
    <property type="entry name" value="Glyoxalase/Bleomycin resistance protein/Dihydroxybiphenyl dioxygenase"/>
    <property type="match status" value="1"/>
</dbReference>
<sequence>MKFSNVRLLVKDFPKCFKFYSEQLGLEPAWGDENSGYASFKVADGIEGFALFVSDWMAPSVGNANKELPVGFREKSLVSFSVDNVDDTYAALKGKGVVFVNEPTNMADWGMRTVHLRDPEDNLIELFSPLAPEQCSEELIEECKKYE</sequence>
<evidence type="ECO:0000313" key="4">
    <source>
        <dbReference type="Proteomes" id="UP000033035"/>
    </source>
</evidence>
<gene>
    <name evidence="3" type="ORF">HMPREF1536_05123</name>
</gene>
<dbReference type="InterPro" id="IPR051785">
    <property type="entry name" value="MMCE/EMCE_epimerase"/>
</dbReference>
<dbReference type="EMBL" id="AQHW01000029">
    <property type="protein sequence ID" value="KKB47479.1"/>
    <property type="molecule type" value="Genomic_DNA"/>
</dbReference>
<dbReference type="InterPro" id="IPR037523">
    <property type="entry name" value="VOC_core"/>
</dbReference>
<organism evidence="3 4">
    <name type="scientific">Parabacteroides gordonii MS-1 = DSM 23371</name>
    <dbReference type="NCBI Taxonomy" id="1203610"/>
    <lineage>
        <taxon>Bacteria</taxon>
        <taxon>Pseudomonadati</taxon>
        <taxon>Bacteroidota</taxon>
        <taxon>Bacteroidia</taxon>
        <taxon>Bacteroidales</taxon>
        <taxon>Tannerellaceae</taxon>
        <taxon>Parabacteroides</taxon>
    </lineage>
</organism>
<dbReference type="HOGENOM" id="CLU_046006_18_4_10"/>
<name>A0A0F5IPH9_9BACT</name>
<reference evidence="3 4" key="1">
    <citation type="submission" date="2013-04" db="EMBL/GenBank/DDBJ databases">
        <title>The Genome Sequence of Parabacteroides gordonii DSM 23371.</title>
        <authorList>
            <consortium name="The Broad Institute Genomics Platform"/>
            <person name="Earl A."/>
            <person name="Ward D."/>
            <person name="Feldgarden M."/>
            <person name="Gevers D."/>
            <person name="Martens E."/>
            <person name="Sakamoto M."/>
            <person name="Benno Y."/>
            <person name="Suzuki N."/>
            <person name="Matsunaga N."/>
            <person name="Koshihara K."/>
            <person name="Seki M."/>
            <person name="Komiya H."/>
            <person name="Walker B."/>
            <person name="Young S."/>
            <person name="Zeng Q."/>
            <person name="Gargeya S."/>
            <person name="Fitzgerald M."/>
            <person name="Haas B."/>
            <person name="Abouelleil A."/>
            <person name="Allen A.W."/>
            <person name="Alvarado L."/>
            <person name="Arachchi H.M."/>
            <person name="Berlin A.M."/>
            <person name="Chapman S.B."/>
            <person name="Gainer-Dewar J."/>
            <person name="Goldberg J."/>
            <person name="Griggs A."/>
            <person name="Gujja S."/>
            <person name="Hansen M."/>
            <person name="Howarth C."/>
            <person name="Imamovic A."/>
            <person name="Ireland A."/>
            <person name="Larimer J."/>
            <person name="McCowan C."/>
            <person name="Murphy C."/>
            <person name="Pearson M."/>
            <person name="Poon T.W."/>
            <person name="Priest M."/>
            <person name="Roberts A."/>
            <person name="Saif S."/>
            <person name="Shea T."/>
            <person name="Sisk P."/>
            <person name="Sykes S."/>
            <person name="Wortman J."/>
            <person name="Nusbaum C."/>
            <person name="Birren B."/>
        </authorList>
    </citation>
    <scope>NUCLEOTIDE SEQUENCE [LARGE SCALE GENOMIC DNA]</scope>
    <source>
        <strain evidence="3 4">MS-1</strain>
    </source>
</reference>
<dbReference type="CDD" id="cd07264">
    <property type="entry name" value="VOC_like"/>
    <property type="match status" value="1"/>
</dbReference>
<dbReference type="InterPro" id="IPR004360">
    <property type="entry name" value="Glyas_Fos-R_dOase_dom"/>
</dbReference>
<dbReference type="GO" id="GO:0046872">
    <property type="term" value="F:metal ion binding"/>
    <property type="evidence" value="ECO:0007669"/>
    <property type="project" value="UniProtKB-KW"/>
</dbReference>
<dbReference type="GO" id="GO:0046491">
    <property type="term" value="P:L-methylmalonyl-CoA metabolic process"/>
    <property type="evidence" value="ECO:0007669"/>
    <property type="project" value="TreeGrafter"/>
</dbReference>
<dbReference type="PANTHER" id="PTHR43048">
    <property type="entry name" value="METHYLMALONYL-COA EPIMERASE"/>
    <property type="match status" value="1"/>
</dbReference>
<protein>
    <recommendedName>
        <fullName evidence="2">VOC domain-containing protein</fullName>
    </recommendedName>
</protein>
<dbReference type="STRING" id="1203610.HMPREF1536_05123"/>
<keyword evidence="4" id="KW-1185">Reference proteome</keyword>
<evidence type="ECO:0000256" key="1">
    <source>
        <dbReference type="ARBA" id="ARBA00022723"/>
    </source>
</evidence>
<feature type="domain" description="VOC" evidence="2">
    <location>
        <begin position="2"/>
        <end position="129"/>
    </location>
</feature>
<dbReference type="PROSITE" id="PS51819">
    <property type="entry name" value="VOC"/>
    <property type="match status" value="1"/>
</dbReference>
<dbReference type="GO" id="GO:0004493">
    <property type="term" value="F:methylmalonyl-CoA epimerase activity"/>
    <property type="evidence" value="ECO:0007669"/>
    <property type="project" value="TreeGrafter"/>
</dbReference>
<dbReference type="PATRIC" id="fig|1203610.3.peg.5237"/>
<dbReference type="Gene3D" id="3.10.180.10">
    <property type="entry name" value="2,3-Dihydroxybiphenyl 1,2-Dioxygenase, domain 1"/>
    <property type="match status" value="1"/>
</dbReference>
<accession>A0A0F5IPH9</accession>
<dbReference type="AlphaFoldDB" id="A0A0F5IPH9"/>
<dbReference type="PANTHER" id="PTHR43048:SF4">
    <property type="entry name" value="RING-CLEAVING DIOXYGENASE-RELATED"/>
    <property type="match status" value="1"/>
</dbReference>